<dbReference type="PANTHER" id="PTHR42791">
    <property type="entry name" value="GNAT FAMILY ACETYLTRANSFERASE"/>
    <property type="match status" value="1"/>
</dbReference>
<gene>
    <name evidence="3" type="ORF">GLAREA_08560</name>
</gene>
<dbReference type="SUPFAM" id="SSF55729">
    <property type="entry name" value="Acyl-CoA N-acyltransferases (Nat)"/>
    <property type="match status" value="1"/>
</dbReference>
<dbReference type="OrthoDB" id="2744543at2759"/>
<dbReference type="InterPro" id="IPR000182">
    <property type="entry name" value="GNAT_dom"/>
</dbReference>
<evidence type="ECO:0000313" key="4">
    <source>
        <dbReference type="Proteomes" id="UP000016922"/>
    </source>
</evidence>
<keyword evidence="4" id="KW-1185">Reference proteome</keyword>
<evidence type="ECO:0000259" key="2">
    <source>
        <dbReference type="PROSITE" id="PS51186"/>
    </source>
</evidence>
<dbReference type="GO" id="GO:0016747">
    <property type="term" value="F:acyltransferase activity, transferring groups other than amino-acyl groups"/>
    <property type="evidence" value="ECO:0007669"/>
    <property type="project" value="InterPro"/>
</dbReference>
<dbReference type="EMBL" id="KE145373">
    <property type="protein sequence ID" value="EPE24707.1"/>
    <property type="molecule type" value="Genomic_DNA"/>
</dbReference>
<dbReference type="InterPro" id="IPR052523">
    <property type="entry name" value="Trichothecene_AcTrans"/>
</dbReference>
<keyword evidence="3" id="KW-0808">Transferase</keyword>
<feature type="region of interest" description="Disordered" evidence="1">
    <location>
        <begin position="1"/>
        <end position="20"/>
    </location>
</feature>
<dbReference type="CDD" id="cd04301">
    <property type="entry name" value="NAT_SF"/>
    <property type="match status" value="1"/>
</dbReference>
<protein>
    <submittedName>
        <fullName evidence="3">Acyl-CoA N-acyltransferases (Nat)</fullName>
    </submittedName>
</protein>
<name>S3CDW0_GLAL2</name>
<keyword evidence="3" id="KW-0012">Acyltransferase</keyword>
<dbReference type="InterPro" id="IPR016181">
    <property type="entry name" value="Acyl_CoA_acyltransferase"/>
</dbReference>
<dbReference type="PANTHER" id="PTHR42791:SF2">
    <property type="entry name" value="N-ACETYLTRANSFERASE DOMAIN-CONTAINING PROTEIN"/>
    <property type="match status" value="1"/>
</dbReference>
<dbReference type="Pfam" id="PF00583">
    <property type="entry name" value="Acetyltransf_1"/>
    <property type="match status" value="1"/>
</dbReference>
<dbReference type="KEGG" id="glz:GLAREA_08560"/>
<dbReference type="RefSeq" id="XP_008088795.1">
    <property type="nucleotide sequence ID" value="XM_008090604.1"/>
</dbReference>
<evidence type="ECO:0000313" key="3">
    <source>
        <dbReference type="EMBL" id="EPE24707.1"/>
    </source>
</evidence>
<dbReference type="Proteomes" id="UP000016922">
    <property type="component" value="Unassembled WGS sequence"/>
</dbReference>
<reference evidence="3 4" key="1">
    <citation type="journal article" date="2013" name="BMC Genomics">
        <title>Genomics-driven discovery of the pneumocandin biosynthetic gene cluster in the fungus Glarea lozoyensis.</title>
        <authorList>
            <person name="Chen L."/>
            <person name="Yue Q."/>
            <person name="Zhang X."/>
            <person name="Xiang M."/>
            <person name="Wang C."/>
            <person name="Li S."/>
            <person name="Che Y."/>
            <person name="Ortiz-Lopez F.J."/>
            <person name="Bills G.F."/>
            <person name="Liu X."/>
            <person name="An Z."/>
        </authorList>
    </citation>
    <scope>NUCLEOTIDE SEQUENCE [LARGE SCALE GENOMIC DNA]</scope>
    <source>
        <strain evidence="4">ATCC 20868 / MF5171</strain>
    </source>
</reference>
<evidence type="ECO:0000256" key="1">
    <source>
        <dbReference type="SAM" id="MobiDB-lite"/>
    </source>
</evidence>
<feature type="domain" description="N-acetyltransferase" evidence="2">
    <location>
        <begin position="34"/>
        <end position="240"/>
    </location>
</feature>
<organism evidence="3 4">
    <name type="scientific">Glarea lozoyensis (strain ATCC 20868 / MF5171)</name>
    <dbReference type="NCBI Taxonomy" id="1116229"/>
    <lineage>
        <taxon>Eukaryota</taxon>
        <taxon>Fungi</taxon>
        <taxon>Dikarya</taxon>
        <taxon>Ascomycota</taxon>
        <taxon>Pezizomycotina</taxon>
        <taxon>Leotiomycetes</taxon>
        <taxon>Helotiales</taxon>
        <taxon>Helotiaceae</taxon>
        <taxon>Glarea</taxon>
    </lineage>
</organism>
<proteinExistence type="predicted"/>
<dbReference type="GeneID" id="19467608"/>
<sequence length="247" mass="27495">MRNPPNQNSTGGGHRYPAPHLSPATPLDIPVLAEVIIAAHTQDLFGWLSFPSEADKRNAVAILIKDLEKGLANPGIRVVKAVDVESGEIAAVAVWKFRGHRFDEIEEGLDVLSLLSGVGTRAEDPRKRMGDYLGMKFLEFFTAWSDSTKHLYLAFLMTAPRFQRRGYGTALLKWGHEIADKGGLPLFLVASPVGHPLYLHQGWKDVHEYINLDLKEWVEGASGGDRGWGTYTFYPMMKLPVTGEKER</sequence>
<dbReference type="HOGENOM" id="CLU_060131_6_3_1"/>
<dbReference type="OMA" id="YVFRYMK"/>
<dbReference type="PROSITE" id="PS51186">
    <property type="entry name" value="GNAT"/>
    <property type="match status" value="1"/>
</dbReference>
<dbReference type="Gene3D" id="3.40.630.30">
    <property type="match status" value="1"/>
</dbReference>
<accession>S3CDW0</accession>
<dbReference type="AlphaFoldDB" id="S3CDW0"/>
<dbReference type="eggNOG" id="ENOG502SC13">
    <property type="taxonomic scope" value="Eukaryota"/>
</dbReference>